<keyword evidence="5" id="KW-1185">Reference proteome</keyword>
<evidence type="ECO:0008006" key="6">
    <source>
        <dbReference type="Google" id="ProtNLM"/>
    </source>
</evidence>
<accession>A0A803PEU4</accession>
<dbReference type="Pfam" id="PF14392">
    <property type="entry name" value="zf-CCHC_4"/>
    <property type="match status" value="1"/>
</dbReference>
<dbReference type="InterPro" id="IPR025836">
    <property type="entry name" value="Zn_knuckle_CX2CX4HX4C"/>
</dbReference>
<dbReference type="EMBL" id="UZAU01000400">
    <property type="status" value="NOT_ANNOTATED_CDS"/>
    <property type="molecule type" value="Genomic_DNA"/>
</dbReference>
<dbReference type="Proteomes" id="UP000596661">
    <property type="component" value="Chromosome 4"/>
</dbReference>
<feature type="domain" description="Zinc knuckle CX2CX4HX4C" evidence="3">
    <location>
        <begin position="173"/>
        <end position="219"/>
    </location>
</feature>
<organism evidence="4 5">
    <name type="scientific">Cannabis sativa</name>
    <name type="common">Hemp</name>
    <name type="synonym">Marijuana</name>
    <dbReference type="NCBI Taxonomy" id="3483"/>
    <lineage>
        <taxon>Eukaryota</taxon>
        <taxon>Viridiplantae</taxon>
        <taxon>Streptophyta</taxon>
        <taxon>Embryophyta</taxon>
        <taxon>Tracheophyta</taxon>
        <taxon>Spermatophyta</taxon>
        <taxon>Magnoliopsida</taxon>
        <taxon>eudicotyledons</taxon>
        <taxon>Gunneridae</taxon>
        <taxon>Pentapetalae</taxon>
        <taxon>rosids</taxon>
        <taxon>fabids</taxon>
        <taxon>Rosales</taxon>
        <taxon>Cannabaceae</taxon>
        <taxon>Cannabis</taxon>
    </lineage>
</organism>
<evidence type="ECO:0000259" key="2">
    <source>
        <dbReference type="Pfam" id="PF14111"/>
    </source>
</evidence>
<gene>
    <name evidence="4" type="primary">LOC115703884</name>
</gene>
<feature type="compositionally biased region" description="Polar residues" evidence="1">
    <location>
        <begin position="373"/>
        <end position="386"/>
    </location>
</feature>
<evidence type="ECO:0000313" key="4">
    <source>
        <dbReference type="EnsemblPlants" id="cds.evm.model.04.1852"/>
    </source>
</evidence>
<dbReference type="EnsemblPlants" id="evm.model.04.1852">
    <property type="protein sequence ID" value="cds.evm.model.04.1852"/>
    <property type="gene ID" value="evm.TU.04.1852"/>
</dbReference>
<feature type="region of interest" description="Disordered" evidence="1">
    <location>
        <begin position="373"/>
        <end position="397"/>
    </location>
</feature>
<dbReference type="OMA" id="RMECHTI"/>
<proteinExistence type="predicted"/>
<feature type="region of interest" description="Disordered" evidence="1">
    <location>
        <begin position="306"/>
        <end position="327"/>
    </location>
</feature>
<dbReference type="Gramene" id="evm.model.04.1852">
    <property type="protein sequence ID" value="cds.evm.model.04.1852"/>
    <property type="gene ID" value="evm.TU.04.1852"/>
</dbReference>
<dbReference type="PANTHER" id="PTHR31286">
    <property type="entry name" value="GLYCINE-RICH CELL WALL STRUCTURAL PROTEIN 1.8-LIKE"/>
    <property type="match status" value="1"/>
</dbReference>
<protein>
    <recommendedName>
        <fullName evidence="6">DUF4283 domain-containing protein</fullName>
    </recommendedName>
</protein>
<dbReference type="PANTHER" id="PTHR31286:SF183">
    <property type="entry name" value="CCHC-TYPE DOMAIN-CONTAINING PROTEIN"/>
    <property type="match status" value="1"/>
</dbReference>
<reference evidence="4" key="1">
    <citation type="submission" date="2018-11" db="EMBL/GenBank/DDBJ databases">
        <authorList>
            <person name="Grassa J C."/>
        </authorList>
    </citation>
    <scope>NUCLEOTIDE SEQUENCE [LARGE SCALE GENOMIC DNA]</scope>
</reference>
<reference evidence="4" key="2">
    <citation type="submission" date="2021-03" db="UniProtKB">
        <authorList>
            <consortium name="EnsemblPlants"/>
        </authorList>
    </citation>
    <scope>IDENTIFICATION</scope>
</reference>
<sequence>MDQQYAAMSLGDDDDGFLMYDNDTVDTIDFDDRWCLLGRFLTDRTIDFEAMQHKMASLWRPVRGLFVKELEPNFFLFQFYHDMDIDRVMEGSPWTFDRIPLIFERLKSGENPRSIIPLELIFWVQIHGLKVGFQSERVLKDLGNYMGSYVKMDLNNFLSGWRDYLRVRVRIRIDKPLKKGRKLQMKNRMECHTIFKYEDLSTFCFVYGLLGHSERFCEKAFDTPPHLLTKPYNLDMKAPPRRRTHSMGARWLRTEMAVKTSGESSATPAIDRSAVITKTVPSEEIIMGVNQGVDGGSDVIMGNQDSVEGEGINGNKKGKSIVTENGSEEDDGKIILEQKRRRVTIGINGESVQEDLFMEEDIHAAFLDDHVSNNSNGPSFQKNLSGAGSVAQARQGL</sequence>
<feature type="domain" description="DUF4283" evidence="2">
    <location>
        <begin position="33"/>
        <end position="112"/>
    </location>
</feature>
<dbReference type="InterPro" id="IPR040256">
    <property type="entry name" value="At4g02000-like"/>
</dbReference>
<dbReference type="InterPro" id="IPR025558">
    <property type="entry name" value="DUF4283"/>
</dbReference>
<dbReference type="Pfam" id="PF14111">
    <property type="entry name" value="DUF4283"/>
    <property type="match status" value="1"/>
</dbReference>
<evidence type="ECO:0000259" key="3">
    <source>
        <dbReference type="Pfam" id="PF14392"/>
    </source>
</evidence>
<dbReference type="AlphaFoldDB" id="A0A803PEU4"/>
<evidence type="ECO:0000256" key="1">
    <source>
        <dbReference type="SAM" id="MobiDB-lite"/>
    </source>
</evidence>
<evidence type="ECO:0000313" key="5">
    <source>
        <dbReference type="Proteomes" id="UP000596661"/>
    </source>
</evidence>
<name>A0A803PEU4_CANSA</name>